<keyword evidence="4" id="KW-1185">Reference proteome</keyword>
<evidence type="ECO:0000256" key="2">
    <source>
        <dbReference type="SAM" id="SignalP"/>
    </source>
</evidence>
<evidence type="ECO:0000313" key="4">
    <source>
        <dbReference type="Proteomes" id="UP000195787"/>
    </source>
</evidence>
<feature type="signal peptide" evidence="2">
    <location>
        <begin position="1"/>
        <end position="26"/>
    </location>
</feature>
<feature type="compositionally biased region" description="Basic and acidic residues" evidence="1">
    <location>
        <begin position="72"/>
        <end position="85"/>
    </location>
</feature>
<dbReference type="EMBL" id="FUHU01000010">
    <property type="protein sequence ID" value="SJM49760.1"/>
    <property type="molecule type" value="Genomic_DNA"/>
</dbReference>
<dbReference type="AlphaFoldDB" id="A0A1R4F1H2"/>
<evidence type="ECO:0000256" key="1">
    <source>
        <dbReference type="SAM" id="MobiDB-lite"/>
    </source>
</evidence>
<accession>A0A1R4F1H2</accession>
<proteinExistence type="predicted"/>
<gene>
    <name evidence="3" type="ORF">CZ674_02055</name>
</gene>
<dbReference type="GeneID" id="303171982"/>
<feature type="compositionally biased region" description="Low complexity" evidence="1">
    <location>
        <begin position="118"/>
        <end position="129"/>
    </location>
</feature>
<sequence>MQSKWVIGAAVSTLSIGVIGVSAAFAASSAHLSDQSGVTISAGIQGESITPIANPIDAMQRAGEPGTSDSKNQADNKNQADDKNSQHNGNQQTQQKPPQQTQAPQPEAPVVAPPPQPQSVSSVSVESFD</sequence>
<dbReference type="Proteomes" id="UP000195787">
    <property type="component" value="Unassembled WGS sequence"/>
</dbReference>
<evidence type="ECO:0000313" key="3">
    <source>
        <dbReference type="EMBL" id="SJM49760.1"/>
    </source>
</evidence>
<feature type="compositionally biased region" description="Low complexity" evidence="1">
    <location>
        <begin position="91"/>
        <end position="110"/>
    </location>
</feature>
<reference evidence="3 4" key="1">
    <citation type="submission" date="2017-02" db="EMBL/GenBank/DDBJ databases">
        <authorList>
            <person name="Peterson S.W."/>
        </authorList>
    </citation>
    <scope>NUCLEOTIDE SEQUENCE [LARGE SCALE GENOMIC DNA]</scope>
    <source>
        <strain evidence="3 4">LMG 22410</strain>
    </source>
</reference>
<dbReference type="RefSeq" id="WP_086990775.1">
    <property type="nucleotide sequence ID" value="NZ_FUHU01000010.1"/>
</dbReference>
<feature type="chain" id="PRO_5012955396" evidence="2">
    <location>
        <begin position="27"/>
        <end position="129"/>
    </location>
</feature>
<protein>
    <submittedName>
        <fullName evidence="3">Uncharacterized protein</fullName>
    </submittedName>
</protein>
<keyword evidence="2" id="KW-0732">Signal</keyword>
<feature type="region of interest" description="Disordered" evidence="1">
    <location>
        <begin position="44"/>
        <end position="129"/>
    </location>
</feature>
<organism evidence="3 4">
    <name type="scientific">Agrococcus casei LMG 22410</name>
    <dbReference type="NCBI Taxonomy" id="1255656"/>
    <lineage>
        <taxon>Bacteria</taxon>
        <taxon>Bacillati</taxon>
        <taxon>Actinomycetota</taxon>
        <taxon>Actinomycetes</taxon>
        <taxon>Micrococcales</taxon>
        <taxon>Microbacteriaceae</taxon>
        <taxon>Agrococcus</taxon>
    </lineage>
</organism>
<name>A0A1R4F1H2_9MICO</name>